<sequence length="73" mass="8149">MKDTGIIRKSCSPWASPVVIVDKKGGDKQICIDYRKLNAITKADTYPFPRIDDLLESFGQAKWFTTLDLASGN</sequence>
<keyword evidence="2" id="KW-0645">Protease</keyword>
<gene>
    <name evidence="2" type="ORF">RCL2_001480500</name>
    <name evidence="1" type="ORF">RclHR1_32770002</name>
</gene>
<dbReference type="AlphaFoldDB" id="A0A2Z6RCA3"/>
<dbReference type="SUPFAM" id="SSF56672">
    <property type="entry name" value="DNA/RNA polymerases"/>
    <property type="match status" value="1"/>
</dbReference>
<evidence type="ECO:0000313" key="1">
    <source>
        <dbReference type="EMBL" id="GBB98602.1"/>
    </source>
</evidence>
<dbReference type="OrthoDB" id="2435678at2759"/>
<dbReference type="CDD" id="cd01647">
    <property type="entry name" value="RT_LTR"/>
    <property type="match status" value="1"/>
</dbReference>
<dbReference type="EMBL" id="BLAL01000172">
    <property type="protein sequence ID" value="GES87834.1"/>
    <property type="molecule type" value="Genomic_DNA"/>
</dbReference>
<dbReference type="EMBL" id="BEXD01002532">
    <property type="protein sequence ID" value="GBB98602.1"/>
    <property type="molecule type" value="Genomic_DNA"/>
</dbReference>
<dbReference type="GO" id="GO:0008233">
    <property type="term" value="F:peptidase activity"/>
    <property type="evidence" value="ECO:0007669"/>
    <property type="project" value="UniProtKB-KW"/>
</dbReference>
<dbReference type="InterPro" id="IPR053134">
    <property type="entry name" value="RNA-dir_DNA_polymerase"/>
</dbReference>
<name>A0A2Z6RCA3_9GLOM</name>
<keyword evidence="2" id="KW-0378">Hydrolase</keyword>
<dbReference type="Proteomes" id="UP000615446">
    <property type="component" value="Unassembled WGS sequence"/>
</dbReference>
<protein>
    <submittedName>
        <fullName evidence="2">Retroviral-like aspartic protease 1</fullName>
    </submittedName>
</protein>
<comment type="caution">
    <text evidence="1">The sequence shown here is derived from an EMBL/GenBank/DDBJ whole genome shotgun (WGS) entry which is preliminary data.</text>
</comment>
<dbReference type="PANTHER" id="PTHR24559">
    <property type="entry name" value="TRANSPOSON TY3-I GAG-POL POLYPROTEIN"/>
    <property type="match status" value="1"/>
</dbReference>
<reference evidence="2" key="2">
    <citation type="submission" date="2019-10" db="EMBL/GenBank/DDBJ databases">
        <title>Conservation and host-specific expression of non-tandemly repeated heterogenous ribosome RNA gene in arbuscular mycorrhizal fungi.</title>
        <authorList>
            <person name="Maeda T."/>
            <person name="Kobayashi Y."/>
            <person name="Nakagawa T."/>
            <person name="Ezawa T."/>
            <person name="Yamaguchi K."/>
            <person name="Bino T."/>
            <person name="Nishimoto Y."/>
            <person name="Shigenobu S."/>
            <person name="Kawaguchi M."/>
        </authorList>
    </citation>
    <scope>NUCLEOTIDE SEQUENCE</scope>
    <source>
        <strain evidence="2">HR1</strain>
    </source>
</reference>
<evidence type="ECO:0000313" key="2">
    <source>
        <dbReference type="EMBL" id="GES87834.1"/>
    </source>
</evidence>
<evidence type="ECO:0000313" key="3">
    <source>
        <dbReference type="Proteomes" id="UP000247702"/>
    </source>
</evidence>
<dbReference type="PANTHER" id="PTHR24559:SF444">
    <property type="entry name" value="REVERSE TRANSCRIPTASE DOMAIN-CONTAINING PROTEIN"/>
    <property type="match status" value="1"/>
</dbReference>
<dbReference type="InterPro" id="IPR043502">
    <property type="entry name" value="DNA/RNA_pol_sf"/>
</dbReference>
<dbReference type="Proteomes" id="UP000247702">
    <property type="component" value="Unassembled WGS sequence"/>
</dbReference>
<reference evidence="1 3" key="1">
    <citation type="submission" date="2017-11" db="EMBL/GenBank/DDBJ databases">
        <title>The genome of Rhizophagus clarus HR1 reveals common genetic basis of auxotrophy among arbuscular mycorrhizal fungi.</title>
        <authorList>
            <person name="Kobayashi Y."/>
        </authorList>
    </citation>
    <scope>NUCLEOTIDE SEQUENCE [LARGE SCALE GENOMIC DNA]</scope>
    <source>
        <strain evidence="1 3">HR1</strain>
    </source>
</reference>
<keyword evidence="3" id="KW-1185">Reference proteome</keyword>
<dbReference type="Gene3D" id="3.10.10.10">
    <property type="entry name" value="HIV Type 1 Reverse Transcriptase, subunit A, domain 1"/>
    <property type="match status" value="1"/>
</dbReference>
<organism evidence="1 3">
    <name type="scientific">Rhizophagus clarus</name>
    <dbReference type="NCBI Taxonomy" id="94130"/>
    <lineage>
        <taxon>Eukaryota</taxon>
        <taxon>Fungi</taxon>
        <taxon>Fungi incertae sedis</taxon>
        <taxon>Mucoromycota</taxon>
        <taxon>Glomeromycotina</taxon>
        <taxon>Glomeromycetes</taxon>
        <taxon>Glomerales</taxon>
        <taxon>Glomeraceae</taxon>
        <taxon>Rhizophagus</taxon>
    </lineage>
</organism>
<dbReference type="STRING" id="94130.A0A2Z6RCA3"/>
<dbReference type="GO" id="GO:0006508">
    <property type="term" value="P:proteolysis"/>
    <property type="evidence" value="ECO:0007669"/>
    <property type="project" value="UniProtKB-KW"/>
</dbReference>
<accession>A0A2Z6RCA3</accession>
<proteinExistence type="predicted"/>